<feature type="signal peptide" evidence="2">
    <location>
        <begin position="1"/>
        <end position="46"/>
    </location>
</feature>
<protein>
    <recommendedName>
        <fullName evidence="5">Secreted protein</fullName>
    </recommendedName>
</protein>
<gene>
    <name evidence="3" type="ORF">J4709_39670</name>
</gene>
<keyword evidence="1" id="KW-1133">Transmembrane helix</keyword>
<keyword evidence="1" id="KW-0812">Transmembrane</keyword>
<dbReference type="RefSeq" id="WP_208249446.1">
    <property type="nucleotide sequence ID" value="NZ_JAGEPF010000029.1"/>
</dbReference>
<name>A0ABS3S3Y7_9ACTN</name>
<feature type="transmembrane region" description="Helical" evidence="1">
    <location>
        <begin position="58"/>
        <end position="80"/>
    </location>
</feature>
<dbReference type="InterPro" id="IPR006311">
    <property type="entry name" value="TAT_signal"/>
</dbReference>
<sequence length="386" mass="39913">MRRSLNRTGITRRLGLAATALTTTALTTTALVTAALVTAPAPAARAATEWTARPAPPTIGSSALLAVAAAAPGAVLAGGYQFKRPNDRWCWGLRCPPPALFNPTLQRWDGTAWSWLGTPGMPDLGQILHLDAVSLDDLWATGTRYIECCGDGAAYVAHLTGTASTELQAPAGLSHIAALDADEQGAWLAGTANSQVNGSPVYRWKGTWAPYSLPASISGLRERTPDDVWAVGTDADGAPYAARYDGSSWRTATPPQPAGMQGRLLSVLPLGPDDVWATGYTTAGGQRADRSYHWDGTAWQEAPAPDGARFGDALTDDGAGGLWATVNAGALTGTSDLLHYTDGAWHREAAVSGSGASVTALACVPGTGTVWAVGARDNAPLVLSTG</sequence>
<dbReference type="Proteomes" id="UP000680206">
    <property type="component" value="Unassembled WGS sequence"/>
</dbReference>
<evidence type="ECO:0000313" key="3">
    <source>
        <dbReference type="EMBL" id="MBO2463707.1"/>
    </source>
</evidence>
<evidence type="ECO:0000256" key="2">
    <source>
        <dbReference type="SAM" id="SignalP"/>
    </source>
</evidence>
<keyword evidence="1" id="KW-0472">Membrane</keyword>
<evidence type="ECO:0000313" key="4">
    <source>
        <dbReference type="Proteomes" id="UP000680206"/>
    </source>
</evidence>
<reference evidence="3 4" key="1">
    <citation type="submission" date="2021-03" db="EMBL/GenBank/DDBJ databases">
        <title>Actinomadura violae sp. nov., isolated from lichen in Thailand.</title>
        <authorList>
            <person name="Kanchanasin P."/>
            <person name="Saeng-In P."/>
            <person name="Phongsopitanun W."/>
            <person name="Yuki M."/>
            <person name="Kudo T."/>
            <person name="Ohkuma M."/>
            <person name="Tanasupawat S."/>
        </authorList>
    </citation>
    <scope>NUCLEOTIDE SEQUENCE [LARGE SCALE GENOMIC DNA]</scope>
    <source>
        <strain evidence="3 4">LCR2-06</strain>
    </source>
</reference>
<accession>A0ABS3S3Y7</accession>
<evidence type="ECO:0008006" key="5">
    <source>
        <dbReference type="Google" id="ProtNLM"/>
    </source>
</evidence>
<dbReference type="EMBL" id="JAGEPF010000029">
    <property type="protein sequence ID" value="MBO2463707.1"/>
    <property type="molecule type" value="Genomic_DNA"/>
</dbReference>
<comment type="caution">
    <text evidence="3">The sequence shown here is derived from an EMBL/GenBank/DDBJ whole genome shotgun (WGS) entry which is preliminary data.</text>
</comment>
<keyword evidence="4" id="KW-1185">Reference proteome</keyword>
<organism evidence="3 4">
    <name type="scientific">Actinomadura violacea</name>
    <dbReference type="NCBI Taxonomy" id="2819934"/>
    <lineage>
        <taxon>Bacteria</taxon>
        <taxon>Bacillati</taxon>
        <taxon>Actinomycetota</taxon>
        <taxon>Actinomycetes</taxon>
        <taxon>Streptosporangiales</taxon>
        <taxon>Thermomonosporaceae</taxon>
        <taxon>Actinomadura</taxon>
    </lineage>
</organism>
<evidence type="ECO:0000256" key="1">
    <source>
        <dbReference type="SAM" id="Phobius"/>
    </source>
</evidence>
<dbReference type="PROSITE" id="PS51318">
    <property type="entry name" value="TAT"/>
    <property type="match status" value="1"/>
</dbReference>
<keyword evidence="2" id="KW-0732">Signal</keyword>
<proteinExistence type="predicted"/>
<feature type="chain" id="PRO_5046267257" description="Secreted protein" evidence="2">
    <location>
        <begin position="47"/>
        <end position="386"/>
    </location>
</feature>